<dbReference type="Proteomes" id="UP000827872">
    <property type="component" value="Linkage Group LG01"/>
</dbReference>
<sequence>MWVFGYGSLIWKVDFPYEDKMVGYITGYSRRFWQGSTDHRGVPGKPVIQSMNGLPHMCQLYLTSLQSLEQPGRVVTLIEDPEGCVWGVAYKLPLGQEGEVKAYLDFREKGGYRTTTVIFYPKDPSVEPFDVLLYIGTYENPNYLGPAPLEEIAQQIFDAVGPSGRNTEYLFELCNSLRDLVPEDVDDHLFTLEKLVKKLLEQEQTQGLNCI</sequence>
<proteinExistence type="predicted"/>
<protein>
    <submittedName>
        <fullName evidence="1">Cation transport regulator-like protein 2</fullName>
    </submittedName>
</protein>
<accession>A0ACB8G9A6</accession>
<name>A0ACB8G9A6_9SAUR</name>
<gene>
    <name evidence="1" type="primary">CHAC2</name>
    <name evidence="1" type="ORF">K3G42_015299</name>
</gene>
<evidence type="ECO:0000313" key="2">
    <source>
        <dbReference type="Proteomes" id="UP000827872"/>
    </source>
</evidence>
<keyword evidence="2" id="KW-1185">Reference proteome</keyword>
<evidence type="ECO:0000313" key="1">
    <source>
        <dbReference type="EMBL" id="KAH8016263.1"/>
    </source>
</evidence>
<comment type="caution">
    <text evidence="1">The sequence shown here is derived from an EMBL/GenBank/DDBJ whole genome shotgun (WGS) entry which is preliminary data.</text>
</comment>
<organism evidence="1 2">
    <name type="scientific">Sphaerodactylus townsendi</name>
    <dbReference type="NCBI Taxonomy" id="933632"/>
    <lineage>
        <taxon>Eukaryota</taxon>
        <taxon>Metazoa</taxon>
        <taxon>Chordata</taxon>
        <taxon>Craniata</taxon>
        <taxon>Vertebrata</taxon>
        <taxon>Euteleostomi</taxon>
        <taxon>Lepidosauria</taxon>
        <taxon>Squamata</taxon>
        <taxon>Bifurcata</taxon>
        <taxon>Gekkota</taxon>
        <taxon>Sphaerodactylidae</taxon>
        <taxon>Sphaerodactylus</taxon>
    </lineage>
</organism>
<reference evidence="1" key="1">
    <citation type="submission" date="2021-08" db="EMBL/GenBank/DDBJ databases">
        <title>The first chromosome-level gecko genome reveals the dynamic sex chromosomes of Neotropical dwarf geckos (Sphaerodactylidae: Sphaerodactylus).</title>
        <authorList>
            <person name="Pinto B.J."/>
            <person name="Keating S.E."/>
            <person name="Gamble T."/>
        </authorList>
    </citation>
    <scope>NUCLEOTIDE SEQUENCE</scope>
    <source>
        <strain evidence="1">TG3544</strain>
    </source>
</reference>
<dbReference type="EMBL" id="CM037614">
    <property type="protein sequence ID" value="KAH8016263.1"/>
    <property type="molecule type" value="Genomic_DNA"/>
</dbReference>